<feature type="region of interest" description="Disordered" evidence="2">
    <location>
        <begin position="33"/>
        <end position="161"/>
    </location>
</feature>
<feature type="compositionally biased region" description="Low complexity" evidence="2">
    <location>
        <begin position="36"/>
        <end position="45"/>
    </location>
</feature>
<feature type="compositionally biased region" description="Pro residues" evidence="2">
    <location>
        <begin position="59"/>
        <end position="68"/>
    </location>
</feature>
<feature type="compositionally biased region" description="Basic and acidic residues" evidence="2">
    <location>
        <begin position="409"/>
        <end position="422"/>
    </location>
</feature>
<keyword evidence="1" id="KW-0175">Coiled coil</keyword>
<feature type="compositionally biased region" description="Basic and acidic residues" evidence="2">
    <location>
        <begin position="104"/>
        <end position="123"/>
    </location>
</feature>
<comment type="caution">
    <text evidence="3">The sequence shown here is derived from an EMBL/GenBank/DDBJ whole genome shotgun (WGS) entry which is preliminary data.</text>
</comment>
<feature type="region of interest" description="Disordered" evidence="2">
    <location>
        <begin position="469"/>
        <end position="543"/>
    </location>
</feature>
<reference evidence="3" key="1">
    <citation type="submission" date="2021-02" db="EMBL/GenBank/DDBJ databases">
        <title>Psilocybe cubensis genome.</title>
        <authorList>
            <person name="Mckernan K.J."/>
            <person name="Crawford S."/>
            <person name="Trippe A."/>
            <person name="Kane L.T."/>
            <person name="Mclaughlin S."/>
        </authorList>
    </citation>
    <scope>NUCLEOTIDE SEQUENCE [LARGE SCALE GENOMIC DNA]</scope>
    <source>
        <strain evidence="3">MGC-MH-2018</strain>
    </source>
</reference>
<feature type="compositionally biased region" description="Basic and acidic residues" evidence="2">
    <location>
        <begin position="512"/>
        <end position="522"/>
    </location>
</feature>
<protein>
    <submittedName>
        <fullName evidence="3">Uncharacterized protein</fullName>
    </submittedName>
</protein>
<feature type="coiled-coil region" evidence="1">
    <location>
        <begin position="171"/>
        <end position="261"/>
    </location>
</feature>
<evidence type="ECO:0000256" key="1">
    <source>
        <dbReference type="SAM" id="Coils"/>
    </source>
</evidence>
<dbReference type="EMBL" id="JAFIQS010000003">
    <property type="protein sequence ID" value="KAG5170809.1"/>
    <property type="molecule type" value="Genomic_DNA"/>
</dbReference>
<feature type="compositionally biased region" description="Pro residues" evidence="2">
    <location>
        <begin position="623"/>
        <end position="634"/>
    </location>
</feature>
<dbReference type="OrthoDB" id="3268221at2759"/>
<gene>
    <name evidence="3" type="ORF">JR316_002882</name>
</gene>
<dbReference type="AlphaFoldDB" id="A0A8H8CN87"/>
<evidence type="ECO:0000313" key="3">
    <source>
        <dbReference type="EMBL" id="KAG5170809.1"/>
    </source>
</evidence>
<feature type="region of interest" description="Disordered" evidence="2">
    <location>
        <begin position="738"/>
        <end position="827"/>
    </location>
</feature>
<proteinExistence type="predicted"/>
<feature type="region of interest" description="Disordered" evidence="2">
    <location>
        <begin position="273"/>
        <end position="446"/>
    </location>
</feature>
<accession>A0A8H8CN87</accession>
<feature type="compositionally biased region" description="Polar residues" evidence="2">
    <location>
        <begin position="767"/>
        <end position="786"/>
    </location>
</feature>
<feature type="compositionally biased region" description="Pro residues" evidence="2">
    <location>
        <begin position="394"/>
        <end position="408"/>
    </location>
</feature>
<organism evidence="3">
    <name type="scientific">Psilocybe cubensis</name>
    <name type="common">Psychedelic mushroom</name>
    <name type="synonym">Stropharia cubensis</name>
    <dbReference type="NCBI Taxonomy" id="181762"/>
    <lineage>
        <taxon>Eukaryota</taxon>
        <taxon>Fungi</taxon>
        <taxon>Dikarya</taxon>
        <taxon>Basidiomycota</taxon>
        <taxon>Agaricomycotina</taxon>
        <taxon>Agaricomycetes</taxon>
        <taxon>Agaricomycetidae</taxon>
        <taxon>Agaricales</taxon>
        <taxon>Agaricineae</taxon>
        <taxon>Strophariaceae</taxon>
        <taxon>Psilocybe</taxon>
    </lineage>
</organism>
<feature type="compositionally biased region" description="Basic residues" evidence="2">
    <location>
        <begin position="139"/>
        <end position="153"/>
    </location>
</feature>
<sequence length="827" mass="91583">MDNSQLPLPKAHWRSYQTPTKPAAKLLEEIVADGGSHSSRSSSDSFVFLNPPIPRKRTPPFPPLPFHPPVFNFDGITRESTPPLPPLPEGVQPASPVVGDDDVTLDRKRLESQTSKESKRSAASEHLVATGTSPTNSHTGRHHHHQSRTHGRARSASESISSLLVVTTERLTRETARANEAERNAAELLALFKTTHEAKVRLERDLDRVRQELGLYKIQLDMAQKEIFRAQEIVDKIERQRENAEEDAARARSKMHKLMEARAIEQAMEEGRRMGFEEGLRQGRFVKPMREDRESRRTKAHGDRVSRYTYPEEEPQSSGSSGSAKQERSAPRPSTPPKPPTVHKTDQAPRKPIIQPRPGTSNDPPPIHPHGTPPDTGTFSNLLPRPTITTPMPLNIPPTQPQPAPPMPDHQHISVKPEERRSGRVSAQSQPSADVNGPIHPKPVWNHSPSVFHERIKLPPDNYIPTMDANSVITLPPPHELSYPVAPEGASTRDNPATRPRSGSRPEVSQRTADRDTIRTRDYAYPSKAPSGDDATAASANDQARRYAFQSRATSALSRGSTHLSDLDLLTTPRDVHYRSQRYMVADNASEVYPRRDTPAVDQSPTQRIAEEWRSANRQYLDPQPPIVIPPPRYQTPGPRNVDPPKRPFSVTNNTRPRAPRRPREIVMPAPLADVVMNIPHAPPTQEPFLGDELSPPHNPMRSTSSNTVPGIEVVTPSTHASSRLSEGTVLDPVLLTPQSANRPLPLPGQTDQSGQGQGYRREHNQGVLSLNVPSNSQPAESSPLSPISGMPNLKQYPPGFAPSLPKDHDATSPDYKYPSSPLLRPT</sequence>
<evidence type="ECO:0000256" key="2">
    <source>
        <dbReference type="SAM" id="MobiDB-lite"/>
    </source>
</evidence>
<feature type="compositionally biased region" description="Basic and acidic residues" evidence="2">
    <location>
        <begin position="288"/>
        <end position="306"/>
    </location>
</feature>
<feature type="region of interest" description="Disordered" evidence="2">
    <location>
        <begin position="621"/>
        <end position="661"/>
    </location>
</feature>
<name>A0A8H8CN87_PSICU</name>
<feature type="compositionally biased region" description="Pro residues" evidence="2">
    <location>
        <begin position="363"/>
        <end position="372"/>
    </location>
</feature>